<keyword evidence="3" id="KW-0012">Acyltransferase</keyword>
<keyword evidence="3" id="KW-0808">Transferase</keyword>
<dbReference type="InterPro" id="IPR002656">
    <property type="entry name" value="Acyl_transf_3_dom"/>
</dbReference>
<evidence type="ECO:0000259" key="2">
    <source>
        <dbReference type="Pfam" id="PF01757"/>
    </source>
</evidence>
<dbReference type="GO" id="GO:0009103">
    <property type="term" value="P:lipopolysaccharide biosynthetic process"/>
    <property type="evidence" value="ECO:0007669"/>
    <property type="project" value="TreeGrafter"/>
</dbReference>
<organism evidence="3 4">
    <name type="scientific">Bremerella cremea</name>
    <dbReference type="NCBI Taxonomy" id="1031537"/>
    <lineage>
        <taxon>Bacteria</taxon>
        <taxon>Pseudomonadati</taxon>
        <taxon>Planctomycetota</taxon>
        <taxon>Planctomycetia</taxon>
        <taxon>Pirellulales</taxon>
        <taxon>Pirellulaceae</taxon>
        <taxon>Bremerella</taxon>
    </lineage>
</organism>
<proteinExistence type="predicted"/>
<dbReference type="PANTHER" id="PTHR23028:SF53">
    <property type="entry name" value="ACYL_TRANSF_3 DOMAIN-CONTAINING PROTEIN"/>
    <property type="match status" value="1"/>
</dbReference>
<feature type="transmembrane region" description="Helical" evidence="1">
    <location>
        <begin position="37"/>
        <end position="56"/>
    </location>
</feature>
<dbReference type="Pfam" id="PF01757">
    <property type="entry name" value="Acyl_transf_3"/>
    <property type="match status" value="1"/>
</dbReference>
<keyword evidence="1" id="KW-0812">Transmembrane</keyword>
<dbReference type="EMBL" id="QPEX01000037">
    <property type="protein sequence ID" value="RCS43919.1"/>
    <property type="molecule type" value="Genomic_DNA"/>
</dbReference>
<dbReference type="GO" id="GO:0016020">
    <property type="term" value="C:membrane"/>
    <property type="evidence" value="ECO:0007669"/>
    <property type="project" value="TreeGrafter"/>
</dbReference>
<feature type="domain" description="Acyltransferase 3" evidence="2">
    <location>
        <begin position="12"/>
        <end position="89"/>
    </location>
</feature>
<sequence length="146" mass="15966">MPSENEFRYRPDIDGLRAIAVALVLLFHARLGFTGGFIGVDVFFVISGYLITGLILKGQAEGRFSMGTFWQRRIRRILPASLVVVLGTLVAGRWLLFASSCGFQPTGRVRACSAGDVGECLFQLFPRLLRGPGRNATSIAYVVVGR</sequence>
<keyword evidence="1" id="KW-0472">Membrane</keyword>
<dbReference type="OrthoDB" id="9796461at2"/>
<feature type="transmembrane region" description="Helical" evidence="1">
    <location>
        <begin position="12"/>
        <end position="31"/>
    </location>
</feature>
<dbReference type="PANTHER" id="PTHR23028">
    <property type="entry name" value="ACETYLTRANSFERASE"/>
    <property type="match status" value="1"/>
</dbReference>
<comment type="caution">
    <text evidence="3">The sequence shown here is derived from an EMBL/GenBank/DDBJ whole genome shotgun (WGS) entry which is preliminary data.</text>
</comment>
<gene>
    <name evidence="3" type="ORF">DTL42_18190</name>
</gene>
<dbReference type="AlphaFoldDB" id="A0A368KML1"/>
<evidence type="ECO:0000313" key="4">
    <source>
        <dbReference type="Proteomes" id="UP000253562"/>
    </source>
</evidence>
<keyword evidence="1" id="KW-1133">Transmembrane helix</keyword>
<protein>
    <submittedName>
        <fullName evidence="3">Acyltransferase</fullName>
    </submittedName>
</protein>
<dbReference type="Proteomes" id="UP000253562">
    <property type="component" value="Unassembled WGS sequence"/>
</dbReference>
<evidence type="ECO:0000256" key="1">
    <source>
        <dbReference type="SAM" id="Phobius"/>
    </source>
</evidence>
<feature type="transmembrane region" description="Helical" evidence="1">
    <location>
        <begin position="77"/>
        <end position="96"/>
    </location>
</feature>
<dbReference type="InterPro" id="IPR050879">
    <property type="entry name" value="Acyltransferase_3"/>
</dbReference>
<dbReference type="GO" id="GO:0016747">
    <property type="term" value="F:acyltransferase activity, transferring groups other than amino-acyl groups"/>
    <property type="evidence" value="ECO:0007669"/>
    <property type="project" value="InterPro"/>
</dbReference>
<evidence type="ECO:0000313" key="3">
    <source>
        <dbReference type="EMBL" id="RCS43919.1"/>
    </source>
</evidence>
<reference evidence="3 4" key="1">
    <citation type="submission" date="2018-07" db="EMBL/GenBank/DDBJ databases">
        <title>Comparative genomes isolates from brazilian mangrove.</title>
        <authorList>
            <person name="De Araujo J.E."/>
            <person name="Taketani R.G."/>
            <person name="Silva M.C.P."/>
            <person name="Lourenco M.V."/>
            <person name="Oliveira V.M."/>
            <person name="Andreote F.D."/>
        </authorList>
    </citation>
    <scope>NUCLEOTIDE SEQUENCE [LARGE SCALE GENOMIC DNA]</scope>
    <source>
        <strain evidence="3 4">HEX PRIS-MGV</strain>
    </source>
</reference>
<name>A0A368KML1_9BACT</name>
<accession>A0A368KML1</accession>